<evidence type="ECO:0000313" key="2">
    <source>
        <dbReference type="Proteomes" id="UP000578112"/>
    </source>
</evidence>
<dbReference type="Gene3D" id="1.50.10.20">
    <property type="match status" value="1"/>
</dbReference>
<comment type="caution">
    <text evidence="1">The sequence shown here is derived from an EMBL/GenBank/DDBJ whole genome shotgun (WGS) entry which is preliminary data.</text>
</comment>
<dbReference type="SUPFAM" id="SSF48239">
    <property type="entry name" value="Terpenoid cyclases/Protein prenyltransferases"/>
    <property type="match status" value="1"/>
</dbReference>
<name>A0A7W7HU88_9ACTN</name>
<dbReference type="EMBL" id="JACHNH010000001">
    <property type="protein sequence ID" value="MBB4760844.1"/>
    <property type="molecule type" value="Genomic_DNA"/>
</dbReference>
<dbReference type="InterPro" id="IPR008930">
    <property type="entry name" value="Terpenoid_cyclase/PrenylTrfase"/>
</dbReference>
<dbReference type="Proteomes" id="UP000578112">
    <property type="component" value="Unassembled WGS sequence"/>
</dbReference>
<gene>
    <name evidence="1" type="ORF">BJ971_001400</name>
</gene>
<evidence type="ECO:0000313" key="1">
    <source>
        <dbReference type="EMBL" id="MBB4760844.1"/>
    </source>
</evidence>
<protein>
    <recommendedName>
        <fullName evidence="3">Prenyltransferase</fullName>
    </recommendedName>
</protein>
<dbReference type="AlphaFoldDB" id="A0A7W7HU88"/>
<evidence type="ECO:0008006" key="3">
    <source>
        <dbReference type="Google" id="ProtNLM"/>
    </source>
</evidence>
<accession>A0A7W7HU88</accession>
<keyword evidence="2" id="KW-1185">Reference proteome</keyword>
<reference evidence="1 2" key="1">
    <citation type="submission" date="2020-08" db="EMBL/GenBank/DDBJ databases">
        <title>Sequencing the genomes of 1000 actinobacteria strains.</title>
        <authorList>
            <person name="Klenk H.-P."/>
        </authorList>
    </citation>
    <scope>NUCLEOTIDE SEQUENCE [LARGE SCALE GENOMIC DNA]</scope>
    <source>
        <strain evidence="1 2">DSM 43149</strain>
    </source>
</reference>
<dbReference type="RefSeq" id="WP_184990891.1">
    <property type="nucleotide sequence ID" value="NZ_BOMK01000078.1"/>
</dbReference>
<organism evidence="1 2">
    <name type="scientific">Actinoplanes digitatis</name>
    <dbReference type="NCBI Taxonomy" id="1868"/>
    <lineage>
        <taxon>Bacteria</taxon>
        <taxon>Bacillati</taxon>
        <taxon>Actinomycetota</taxon>
        <taxon>Actinomycetes</taxon>
        <taxon>Micromonosporales</taxon>
        <taxon>Micromonosporaceae</taxon>
        <taxon>Actinoplanes</taxon>
    </lineage>
</organism>
<proteinExistence type="predicted"/>
<sequence>MSESFSAAVRFLWSEARLLEQRLFATLFLGEPSAGVVAALRGYQNDDGGFGHGLEPDKRCPASLPIDVEIALQAYASAGADDTEMLRRACDFLGRQSVGGAVALASNVIEAYPRAEHWSDWTYAPGLNPTAGLAALLHRIGFAHPWRDEATRYCWRALESGDLPDEVHALAEVLAFLEHAGDAERAEKHAAAVFERLTASAMFHLDPDAEGYGLTPLTVAPFADSRWRSLFTPAQIDGHLDHLARAQAADGGWQITWEPPSAASRLEWRGIVTLGALRTLTSYGRLAPSTDARGDLRTVR</sequence>